<dbReference type="EMBL" id="HAED01021428">
    <property type="protein sequence ID" value="SBR08117.1"/>
    <property type="molecule type" value="Transcribed_RNA"/>
</dbReference>
<feature type="transmembrane region" description="Helical" evidence="1">
    <location>
        <begin position="47"/>
        <end position="66"/>
    </location>
</feature>
<keyword evidence="1" id="KW-0472">Membrane</keyword>
<keyword evidence="1" id="KW-0812">Transmembrane</keyword>
<evidence type="ECO:0000313" key="2">
    <source>
        <dbReference type="EMBL" id="SBR08117.1"/>
    </source>
</evidence>
<evidence type="ECO:0000256" key="1">
    <source>
        <dbReference type="SAM" id="Phobius"/>
    </source>
</evidence>
<reference evidence="2" key="1">
    <citation type="submission" date="2016-05" db="EMBL/GenBank/DDBJ databases">
        <authorList>
            <person name="Lavstsen T."/>
            <person name="Jespersen J.S."/>
        </authorList>
    </citation>
    <scope>NUCLEOTIDE SEQUENCE</scope>
    <source>
        <tissue evidence="2">Brain</tissue>
    </source>
</reference>
<name>A0A1A8JGF4_NOTKU</name>
<accession>A0A1A8JGF4</accession>
<gene>
    <name evidence="2" type="primary">TLCD2</name>
</gene>
<keyword evidence="1" id="KW-1133">Transmembrane helix</keyword>
<feature type="non-terminal residue" evidence="2">
    <location>
        <position position="1"/>
    </location>
</feature>
<proteinExistence type="predicted"/>
<feature type="non-terminal residue" evidence="2">
    <location>
        <position position="67"/>
    </location>
</feature>
<organism evidence="2">
    <name type="scientific">Nothobranchius kuhntae</name>
    <name type="common">Beira killifish</name>
    <dbReference type="NCBI Taxonomy" id="321403"/>
    <lineage>
        <taxon>Eukaryota</taxon>
        <taxon>Metazoa</taxon>
        <taxon>Chordata</taxon>
        <taxon>Craniata</taxon>
        <taxon>Vertebrata</taxon>
        <taxon>Euteleostomi</taxon>
        <taxon>Actinopterygii</taxon>
        <taxon>Neopterygii</taxon>
        <taxon>Teleostei</taxon>
        <taxon>Neoteleostei</taxon>
        <taxon>Acanthomorphata</taxon>
        <taxon>Ovalentaria</taxon>
        <taxon>Atherinomorphae</taxon>
        <taxon>Cyprinodontiformes</taxon>
        <taxon>Nothobranchiidae</taxon>
        <taxon>Nothobranchius</taxon>
    </lineage>
</organism>
<protein>
    <submittedName>
        <fullName evidence="2">TLC domain containing 2</fullName>
    </submittedName>
</protein>
<reference evidence="2" key="2">
    <citation type="submission" date="2016-06" db="EMBL/GenBank/DDBJ databases">
        <title>The genome of a short-lived fish provides insights into sex chromosome evolution and the genetic control of aging.</title>
        <authorList>
            <person name="Reichwald K."/>
            <person name="Felder M."/>
            <person name="Petzold A."/>
            <person name="Koch P."/>
            <person name="Groth M."/>
            <person name="Platzer M."/>
        </authorList>
    </citation>
    <scope>NUCLEOTIDE SEQUENCE</scope>
    <source>
        <tissue evidence="2">Brain</tissue>
    </source>
</reference>
<dbReference type="AlphaFoldDB" id="A0A1A8JGF4"/>
<sequence>IRNVQYENSLWWLITDTLFCNIWHHVKGLTSFWKYCYSKISSKSNELHYYLSSLLYYYLMTNFSLFQ</sequence>